<keyword evidence="2" id="KW-1185">Reference proteome</keyword>
<dbReference type="Proteomes" id="UP000691718">
    <property type="component" value="Unassembled WGS sequence"/>
</dbReference>
<dbReference type="EMBL" id="CAJQZP010000774">
    <property type="protein sequence ID" value="CAG4983921.1"/>
    <property type="molecule type" value="Genomic_DNA"/>
</dbReference>
<gene>
    <name evidence="1" type="ORF">PAPOLLO_LOCUS10734</name>
</gene>
<name>A0A8S3WYQ6_PARAO</name>
<evidence type="ECO:0000313" key="2">
    <source>
        <dbReference type="Proteomes" id="UP000691718"/>
    </source>
</evidence>
<organism evidence="1 2">
    <name type="scientific">Parnassius apollo</name>
    <name type="common">Apollo butterfly</name>
    <name type="synonym">Papilio apollo</name>
    <dbReference type="NCBI Taxonomy" id="110799"/>
    <lineage>
        <taxon>Eukaryota</taxon>
        <taxon>Metazoa</taxon>
        <taxon>Ecdysozoa</taxon>
        <taxon>Arthropoda</taxon>
        <taxon>Hexapoda</taxon>
        <taxon>Insecta</taxon>
        <taxon>Pterygota</taxon>
        <taxon>Neoptera</taxon>
        <taxon>Endopterygota</taxon>
        <taxon>Lepidoptera</taxon>
        <taxon>Glossata</taxon>
        <taxon>Ditrysia</taxon>
        <taxon>Papilionoidea</taxon>
        <taxon>Papilionidae</taxon>
        <taxon>Parnassiinae</taxon>
        <taxon>Parnassini</taxon>
        <taxon>Parnassius</taxon>
        <taxon>Parnassius</taxon>
    </lineage>
</organism>
<accession>A0A8S3WYQ6</accession>
<protein>
    <submittedName>
        <fullName evidence="1">(apollo) hypothetical protein</fullName>
    </submittedName>
</protein>
<reference evidence="1" key="1">
    <citation type="submission" date="2021-04" db="EMBL/GenBank/DDBJ databases">
        <authorList>
            <person name="Tunstrom K."/>
        </authorList>
    </citation>
    <scope>NUCLEOTIDE SEQUENCE</scope>
</reference>
<comment type="caution">
    <text evidence="1">The sequence shown here is derived from an EMBL/GenBank/DDBJ whole genome shotgun (WGS) entry which is preliminary data.</text>
</comment>
<evidence type="ECO:0000313" key="1">
    <source>
        <dbReference type="EMBL" id="CAG4983921.1"/>
    </source>
</evidence>
<proteinExistence type="predicted"/>
<sequence>MDARGHIKLSDFGLCTGLRRATAPTSTATSREPRPQTSVSTRCLSFLNLMDARGHIKLSDFGLCTGLKKSHRTDFYRDLSRATPSDFSEYPLPLVP</sequence>
<dbReference type="AlphaFoldDB" id="A0A8S3WYQ6"/>
<dbReference type="OrthoDB" id="3638488at2759"/>